<dbReference type="InterPro" id="IPR025742">
    <property type="entry name" value="CSTF2_hinge"/>
</dbReference>
<feature type="compositionally biased region" description="Low complexity" evidence="5">
    <location>
        <begin position="271"/>
        <end position="295"/>
    </location>
</feature>
<dbReference type="SMART" id="SM00360">
    <property type="entry name" value="RRM"/>
    <property type="match status" value="1"/>
</dbReference>
<dbReference type="Gene3D" id="1.10.20.70">
    <property type="entry name" value="Transcription termination and cleavage factor, C-terminal domain"/>
    <property type="match status" value="1"/>
</dbReference>
<dbReference type="Gene3D" id="3.30.70.330">
    <property type="match status" value="1"/>
</dbReference>
<feature type="compositionally biased region" description="Polar residues" evidence="5">
    <location>
        <begin position="296"/>
        <end position="309"/>
    </location>
</feature>
<dbReference type="Proteomes" id="UP000663879">
    <property type="component" value="Unassembled WGS sequence"/>
</dbReference>
<protein>
    <recommendedName>
        <fullName evidence="6">RRM domain-containing protein</fullName>
    </recommendedName>
</protein>
<dbReference type="CDD" id="cd12398">
    <property type="entry name" value="RRM_CSTF2_RNA15_like"/>
    <property type="match status" value="1"/>
</dbReference>
<feature type="domain" description="RRM" evidence="6">
    <location>
        <begin position="9"/>
        <end position="87"/>
    </location>
</feature>
<gene>
    <name evidence="7" type="ORF">OXX778_LOCUS4386</name>
</gene>
<dbReference type="InterPro" id="IPR038192">
    <property type="entry name" value="CSTF_C_sf"/>
</dbReference>
<dbReference type="GO" id="GO:0003729">
    <property type="term" value="F:mRNA binding"/>
    <property type="evidence" value="ECO:0007669"/>
    <property type="project" value="TreeGrafter"/>
</dbReference>
<evidence type="ECO:0000256" key="1">
    <source>
        <dbReference type="ARBA" id="ARBA00004123"/>
    </source>
</evidence>
<dbReference type="InterPro" id="IPR026896">
    <property type="entry name" value="CSTF_C"/>
</dbReference>
<evidence type="ECO:0000313" key="8">
    <source>
        <dbReference type="Proteomes" id="UP000663879"/>
    </source>
</evidence>
<name>A0A813PU09_9BILA</name>
<dbReference type="Pfam" id="PF00076">
    <property type="entry name" value="RRM_1"/>
    <property type="match status" value="1"/>
</dbReference>
<evidence type="ECO:0000256" key="3">
    <source>
        <dbReference type="ARBA" id="ARBA00023242"/>
    </source>
</evidence>
<evidence type="ECO:0000313" key="7">
    <source>
        <dbReference type="EMBL" id="CAF0760200.1"/>
    </source>
</evidence>
<dbReference type="Pfam" id="PF14304">
    <property type="entry name" value="CSTF_C"/>
    <property type="match status" value="1"/>
</dbReference>
<accession>A0A813PU09</accession>
<evidence type="ECO:0000256" key="4">
    <source>
        <dbReference type="PROSITE-ProRule" id="PRU00176"/>
    </source>
</evidence>
<organism evidence="7 8">
    <name type="scientific">Brachionus calyciflorus</name>
    <dbReference type="NCBI Taxonomy" id="104777"/>
    <lineage>
        <taxon>Eukaryota</taxon>
        <taxon>Metazoa</taxon>
        <taxon>Spiralia</taxon>
        <taxon>Gnathifera</taxon>
        <taxon>Rotifera</taxon>
        <taxon>Eurotatoria</taxon>
        <taxon>Monogononta</taxon>
        <taxon>Pseudotrocha</taxon>
        <taxon>Ploima</taxon>
        <taxon>Brachionidae</taxon>
        <taxon>Brachionus</taxon>
    </lineage>
</organism>
<dbReference type="InterPro" id="IPR012677">
    <property type="entry name" value="Nucleotide-bd_a/b_plait_sf"/>
</dbReference>
<proteinExistence type="predicted"/>
<dbReference type="PANTHER" id="PTHR45735">
    <property type="entry name" value="CLEAVAGE STIMULATION FACTOR SUBUNIT 2"/>
    <property type="match status" value="1"/>
</dbReference>
<dbReference type="OrthoDB" id="272703at2759"/>
<dbReference type="FunFam" id="1.25.40.630:FF:000001">
    <property type="entry name" value="Cleavage stimulation factor subunit 2"/>
    <property type="match status" value="1"/>
</dbReference>
<evidence type="ECO:0000256" key="5">
    <source>
        <dbReference type="SAM" id="MobiDB-lite"/>
    </source>
</evidence>
<feature type="region of interest" description="Disordered" evidence="5">
    <location>
        <begin position="265"/>
        <end position="309"/>
    </location>
</feature>
<reference evidence="7" key="1">
    <citation type="submission" date="2021-02" db="EMBL/GenBank/DDBJ databases">
        <authorList>
            <person name="Nowell W R."/>
        </authorList>
    </citation>
    <scope>NUCLEOTIDE SEQUENCE</scope>
    <source>
        <strain evidence="7">Ploen Becks lab</strain>
    </source>
</reference>
<evidence type="ECO:0000259" key="6">
    <source>
        <dbReference type="PROSITE" id="PS50102"/>
    </source>
</evidence>
<feature type="region of interest" description="Disordered" evidence="5">
    <location>
        <begin position="97"/>
        <end position="116"/>
    </location>
</feature>
<dbReference type="PROSITE" id="PS50102">
    <property type="entry name" value="RRM"/>
    <property type="match status" value="1"/>
</dbReference>
<dbReference type="GO" id="GO:0031124">
    <property type="term" value="P:mRNA 3'-end processing"/>
    <property type="evidence" value="ECO:0007669"/>
    <property type="project" value="InterPro"/>
</dbReference>
<dbReference type="GO" id="GO:0005847">
    <property type="term" value="C:mRNA cleavage and polyadenylation specificity factor complex"/>
    <property type="evidence" value="ECO:0007669"/>
    <property type="project" value="TreeGrafter"/>
</dbReference>
<dbReference type="Gene3D" id="1.25.40.630">
    <property type="match status" value="1"/>
</dbReference>
<dbReference type="InterPro" id="IPR000504">
    <property type="entry name" value="RRM_dom"/>
</dbReference>
<keyword evidence="2 4" id="KW-0694">RNA-binding</keyword>
<dbReference type="SUPFAM" id="SSF54928">
    <property type="entry name" value="RNA-binding domain, RBD"/>
    <property type="match status" value="1"/>
</dbReference>
<keyword evidence="8" id="KW-1185">Reference proteome</keyword>
<dbReference type="AlphaFoldDB" id="A0A813PU09"/>
<comment type="subcellular location">
    <subcellularLocation>
        <location evidence="1">Nucleus</location>
    </subcellularLocation>
</comment>
<dbReference type="FunFam" id="1.10.20.70:FF:000001">
    <property type="entry name" value="Cleavage stimulation factor subunit 2"/>
    <property type="match status" value="1"/>
</dbReference>
<dbReference type="EMBL" id="CAJNOC010000426">
    <property type="protein sequence ID" value="CAF0760200.1"/>
    <property type="molecule type" value="Genomic_DNA"/>
</dbReference>
<dbReference type="Pfam" id="PF14327">
    <property type="entry name" value="CSTF2_hinge"/>
    <property type="match status" value="1"/>
</dbReference>
<evidence type="ECO:0000256" key="2">
    <source>
        <dbReference type="ARBA" id="ARBA00022884"/>
    </source>
</evidence>
<dbReference type="InterPro" id="IPR035979">
    <property type="entry name" value="RBD_domain_sf"/>
</dbReference>
<comment type="caution">
    <text evidence="7">The sequence shown here is derived from an EMBL/GenBank/DDBJ whole genome shotgun (WGS) entry which is preliminary data.</text>
</comment>
<sequence length="356" mass="39022">MSVEEKQARSVFVGNIPHGTTEEQMKDIFSTVGTVLSFRIVYDRETGNPKGYGFAEYADIEMAQSAIRNLNGYEFNGRNLRVDKASSQADELRMIHQQTGGPPAENPYGENVSSEKAPEAISRAVASLPPEQMFELMKQMKLCIQNNMNEARTMLLNNPQLAYALLQAQVIMRIVDPKIASTLLHRKPEQIPPLMPSTSPIQLQPNLLRPAVIGQPQPLIPTVMPLMTPVMQPAPTVIPTQAVRLPTAQPVPVQQPVPVMDPRFQQRPAVPQQTQPSRPAPSQTPAQPTPISQATSSVSAPSTTGESVSSVDQEKAALIMQVLQLTDEQIAMLPQEQRQSILMLKEQIAQSAGGLM</sequence>
<keyword evidence="3" id="KW-0539">Nucleus</keyword>
<dbReference type="PANTHER" id="PTHR45735:SF2">
    <property type="entry name" value="CLEAVAGE STIMULATION FACTOR SUBUNIT 2"/>
    <property type="match status" value="1"/>
</dbReference>